<dbReference type="PROSITE" id="PS50405">
    <property type="entry name" value="GST_CTER"/>
    <property type="match status" value="1"/>
</dbReference>
<dbReference type="OrthoDB" id="9803562at2"/>
<dbReference type="InterPro" id="IPR040079">
    <property type="entry name" value="Glutathione_S-Trfase"/>
</dbReference>
<comment type="similarity">
    <text evidence="1 3">Belongs to the GST superfamily.</text>
</comment>
<dbReference type="SUPFAM" id="SSF47616">
    <property type="entry name" value="GST C-terminal domain-like"/>
    <property type="match status" value="1"/>
</dbReference>
<dbReference type="Pfam" id="PF02798">
    <property type="entry name" value="GST_N"/>
    <property type="match status" value="1"/>
</dbReference>
<evidence type="ECO:0000256" key="3">
    <source>
        <dbReference type="RuleBase" id="RU003494"/>
    </source>
</evidence>
<dbReference type="InterPro" id="IPR036282">
    <property type="entry name" value="Glutathione-S-Trfase_C_sf"/>
</dbReference>
<gene>
    <name evidence="6" type="ORF">SAMN06265368_3527</name>
</gene>
<evidence type="ECO:0000259" key="5">
    <source>
        <dbReference type="PROSITE" id="PS50405"/>
    </source>
</evidence>
<sequence>MIKLYAYNTINSLKVLMVLLETGLEHEFIPLNIRQGEQHSPEFRALNPVGKVPVIVDGDLVLAESNAILLYLAQKAEWGLGQSADDAAQINFWLFYQASSQSPYFGQVEYWSAIAKKPNPDALAQYKAIAHKSIAYLNDELEGRNYLYGDDYSIADIALFPWINDYGHLGLSLEDAPNVARWWKAVKARPATSKACRFFDDRSVFKTKKPTE</sequence>
<dbReference type="CDD" id="cd03048">
    <property type="entry name" value="GST_N_Ure2p_like"/>
    <property type="match status" value="1"/>
</dbReference>
<dbReference type="GO" id="GO:0016740">
    <property type="term" value="F:transferase activity"/>
    <property type="evidence" value="ECO:0007669"/>
    <property type="project" value="UniProtKB-KW"/>
</dbReference>
<dbReference type="FunFam" id="3.40.30.10:FF:000039">
    <property type="entry name" value="Glutathione S-transferase domain"/>
    <property type="match status" value="1"/>
</dbReference>
<organism evidence="6 7">
    <name type="scientific">Cohaesibacter gelatinilyticus</name>
    <dbReference type="NCBI Taxonomy" id="372072"/>
    <lineage>
        <taxon>Bacteria</taxon>
        <taxon>Pseudomonadati</taxon>
        <taxon>Pseudomonadota</taxon>
        <taxon>Alphaproteobacteria</taxon>
        <taxon>Hyphomicrobiales</taxon>
        <taxon>Cohaesibacteraceae</taxon>
    </lineage>
</organism>
<dbReference type="InterPro" id="IPR004045">
    <property type="entry name" value="Glutathione_S-Trfase_N"/>
</dbReference>
<dbReference type="Gene3D" id="1.20.1050.130">
    <property type="match status" value="1"/>
</dbReference>
<feature type="domain" description="GST N-terminal" evidence="4">
    <location>
        <begin position="1"/>
        <end position="80"/>
    </location>
</feature>
<dbReference type="SFLD" id="SFLDS00019">
    <property type="entry name" value="Glutathione_Transferase_(cytos"/>
    <property type="match status" value="1"/>
</dbReference>
<keyword evidence="7" id="KW-1185">Reference proteome</keyword>
<feature type="domain" description="GST C-terminal" evidence="5">
    <location>
        <begin position="83"/>
        <end position="211"/>
    </location>
</feature>
<dbReference type="InterPro" id="IPR010987">
    <property type="entry name" value="Glutathione-S-Trfase_C-like"/>
</dbReference>
<dbReference type="Proteomes" id="UP000219439">
    <property type="component" value="Unassembled WGS sequence"/>
</dbReference>
<evidence type="ECO:0000313" key="7">
    <source>
        <dbReference type="Proteomes" id="UP000219439"/>
    </source>
</evidence>
<dbReference type="PROSITE" id="PS50404">
    <property type="entry name" value="GST_NTER"/>
    <property type="match status" value="1"/>
</dbReference>
<dbReference type="InterPro" id="IPR036249">
    <property type="entry name" value="Thioredoxin-like_sf"/>
</dbReference>
<dbReference type="RefSeq" id="WP_097154771.1">
    <property type="nucleotide sequence ID" value="NZ_OBEL01000004.1"/>
</dbReference>
<dbReference type="InterPro" id="IPR004046">
    <property type="entry name" value="GST_C"/>
</dbReference>
<dbReference type="SUPFAM" id="SSF52833">
    <property type="entry name" value="Thioredoxin-like"/>
    <property type="match status" value="1"/>
</dbReference>
<dbReference type="PANTHER" id="PTHR44051">
    <property type="entry name" value="GLUTATHIONE S-TRANSFERASE-RELATED"/>
    <property type="match status" value="1"/>
</dbReference>
<dbReference type="AlphaFoldDB" id="A0A285PFD6"/>
<dbReference type="SFLD" id="SFLDG01151">
    <property type="entry name" value="Main.2:_Nu-like"/>
    <property type="match status" value="1"/>
</dbReference>
<dbReference type="PANTHER" id="PTHR44051:SF8">
    <property type="entry name" value="GLUTATHIONE S-TRANSFERASE GSTA"/>
    <property type="match status" value="1"/>
</dbReference>
<evidence type="ECO:0000259" key="4">
    <source>
        <dbReference type="PROSITE" id="PS50404"/>
    </source>
</evidence>
<dbReference type="SFLD" id="SFLDG01150">
    <property type="entry name" value="Main.1:_Beta-like"/>
    <property type="match status" value="1"/>
</dbReference>
<evidence type="ECO:0000256" key="2">
    <source>
        <dbReference type="ARBA" id="ARBA00022679"/>
    </source>
</evidence>
<dbReference type="SFLD" id="SFLDG00358">
    <property type="entry name" value="Main_(cytGST)"/>
    <property type="match status" value="1"/>
</dbReference>
<dbReference type="Pfam" id="PF00043">
    <property type="entry name" value="GST_C"/>
    <property type="match status" value="1"/>
</dbReference>
<evidence type="ECO:0000256" key="1">
    <source>
        <dbReference type="ARBA" id="ARBA00007409"/>
    </source>
</evidence>
<name>A0A285PFD6_9HYPH</name>
<accession>A0A285PFD6</accession>
<keyword evidence="2" id="KW-0808">Transferase</keyword>
<evidence type="ECO:0000313" key="6">
    <source>
        <dbReference type="EMBL" id="SNZ20424.1"/>
    </source>
</evidence>
<reference evidence="6 7" key="1">
    <citation type="submission" date="2017-09" db="EMBL/GenBank/DDBJ databases">
        <authorList>
            <person name="Ehlers B."/>
            <person name="Leendertz F.H."/>
        </authorList>
    </citation>
    <scope>NUCLEOTIDE SEQUENCE [LARGE SCALE GENOMIC DNA]</scope>
    <source>
        <strain evidence="6 7">DSM 18289</strain>
    </source>
</reference>
<dbReference type="EMBL" id="OBEL01000004">
    <property type="protein sequence ID" value="SNZ20424.1"/>
    <property type="molecule type" value="Genomic_DNA"/>
</dbReference>
<protein>
    <submittedName>
        <fullName evidence="6">GST-like protein</fullName>
    </submittedName>
</protein>
<proteinExistence type="inferred from homology"/>